<organism evidence="4 5">
    <name type="scientific">Sphingobacterium hotanense</name>
    <dbReference type="NCBI Taxonomy" id="649196"/>
    <lineage>
        <taxon>Bacteria</taxon>
        <taxon>Pseudomonadati</taxon>
        <taxon>Bacteroidota</taxon>
        <taxon>Sphingobacteriia</taxon>
        <taxon>Sphingobacteriales</taxon>
        <taxon>Sphingobacteriaceae</taxon>
        <taxon>Sphingobacterium</taxon>
    </lineage>
</organism>
<keyword evidence="2" id="KW-0802">TPR repeat</keyword>
<dbReference type="Proteomes" id="UP001170954">
    <property type="component" value="Unassembled WGS sequence"/>
</dbReference>
<accession>A0ABT7NIS8</accession>
<keyword evidence="5" id="KW-1185">Reference proteome</keyword>
<evidence type="ECO:0000259" key="3">
    <source>
        <dbReference type="SMART" id="SM01360"/>
    </source>
</evidence>
<dbReference type="RefSeq" id="WP_286650363.1">
    <property type="nucleotide sequence ID" value="NZ_JACAGK010000004.1"/>
</dbReference>
<dbReference type="Pfam" id="PF00207">
    <property type="entry name" value="A2M"/>
    <property type="match status" value="1"/>
</dbReference>
<dbReference type="SUPFAM" id="SSF48239">
    <property type="entry name" value="Terpenoid cyclases/Protein prenyltransferases"/>
    <property type="match status" value="1"/>
</dbReference>
<proteinExistence type="inferred from homology"/>
<dbReference type="Pfam" id="PF01835">
    <property type="entry name" value="MG2"/>
    <property type="match status" value="1"/>
</dbReference>
<evidence type="ECO:0000256" key="2">
    <source>
        <dbReference type="PROSITE-ProRule" id="PRU00339"/>
    </source>
</evidence>
<dbReference type="Gene3D" id="2.60.40.1930">
    <property type="match status" value="1"/>
</dbReference>
<dbReference type="SMART" id="SM01360">
    <property type="entry name" value="A2M"/>
    <property type="match status" value="1"/>
</dbReference>
<feature type="repeat" description="TPR" evidence="2">
    <location>
        <begin position="262"/>
        <end position="295"/>
    </location>
</feature>
<dbReference type="EMBL" id="JACAGK010000004">
    <property type="protein sequence ID" value="MDM1047094.1"/>
    <property type="molecule type" value="Genomic_DNA"/>
</dbReference>
<dbReference type="InterPro" id="IPR001599">
    <property type="entry name" value="Macroglobln_a2"/>
</dbReference>
<dbReference type="InterPro" id="IPR008930">
    <property type="entry name" value="Terpenoid_cyclase/PrenylTrfase"/>
</dbReference>
<protein>
    <submittedName>
        <fullName evidence="4">Alpha-2-macroglobulin</fullName>
    </submittedName>
</protein>
<dbReference type="InterPro" id="IPR002890">
    <property type="entry name" value="MG2"/>
</dbReference>
<comment type="similarity">
    <text evidence="1">Belongs to the protease inhibitor I39 (alpha-2-macroglobulin) family. Bacterial alpha-2-macroglobulin subfamily.</text>
</comment>
<dbReference type="InterPro" id="IPR041246">
    <property type="entry name" value="Bact_MG10"/>
</dbReference>
<evidence type="ECO:0000313" key="5">
    <source>
        <dbReference type="Proteomes" id="UP001170954"/>
    </source>
</evidence>
<dbReference type="PANTHER" id="PTHR40094">
    <property type="entry name" value="ALPHA-2-MACROGLOBULIN HOMOLOG"/>
    <property type="match status" value="1"/>
</dbReference>
<evidence type="ECO:0000313" key="4">
    <source>
        <dbReference type="EMBL" id="MDM1047094.1"/>
    </source>
</evidence>
<evidence type="ECO:0000256" key="1">
    <source>
        <dbReference type="ARBA" id="ARBA00010556"/>
    </source>
</evidence>
<feature type="domain" description="Alpha-2-macroglobulin" evidence="3">
    <location>
        <begin position="1196"/>
        <end position="1286"/>
    </location>
</feature>
<dbReference type="InterPro" id="IPR019734">
    <property type="entry name" value="TPR_rpt"/>
</dbReference>
<dbReference type="PANTHER" id="PTHR40094:SF1">
    <property type="entry name" value="UBIQUITIN DOMAIN-CONTAINING PROTEIN"/>
    <property type="match status" value="1"/>
</dbReference>
<name>A0ABT7NIS8_9SPHI</name>
<comment type="caution">
    <text evidence="4">The sequence shown here is derived from an EMBL/GenBank/DDBJ whole genome shotgun (WGS) entry which is preliminary data.</text>
</comment>
<reference evidence="4" key="1">
    <citation type="submission" date="2020-06" db="EMBL/GenBank/DDBJ databases">
        <authorList>
            <person name="Dong N."/>
        </authorList>
    </citation>
    <scope>NUCLEOTIDE SEQUENCE</scope>
    <source>
        <strain evidence="4">R1692</strain>
    </source>
</reference>
<dbReference type="PROSITE" id="PS50005">
    <property type="entry name" value="TPR"/>
    <property type="match status" value="1"/>
</dbReference>
<dbReference type="InterPro" id="IPR051802">
    <property type="entry name" value="YfhM-like"/>
</dbReference>
<dbReference type="Pfam" id="PF17973">
    <property type="entry name" value="bMG10"/>
    <property type="match status" value="1"/>
</dbReference>
<gene>
    <name evidence="4" type="ORF">HX018_02380</name>
</gene>
<sequence>MKRLYSLVLMLIPALLWGQTKQETSAIMDKWKEIDRLISIKNYEQTKPLLADIKAYALKHKDDPMFVKAFLAESNVHRINNDEEKFFEQGQAYFEKNIAASKSVLVKSVLTNFYAQYLQSMLYLNYSEPKNAFLKMSRKERMLFIDSLYASSLKNKQELAQKNLSKWAAIFADTENISLSPTMYHYLGYFYISFLNLSNSPNPKQRAQLVEDLLQRSRTSKSADAISYLLSAQLDRSKFTTLKKQADAYYKIIESNKSDYNAYLYFELASAYKSEQRHTEALQIIKKAKEEYPKSKWINSVKNLENEILRPEIWISHKKYEPSEWYTPFKLNYKNLDTLYIRVYQAYYSPKDLTDYKVNRDSLSNLVTVNSTVVYEDQLDLKASNDFKGHSTIYKINPLPFGKYILLYSNNAEFKDDGVLSKVVSTSIQISDLDISNVEMLGTYEIRKMQALLLDKKTGLPYANKELAFYDIVDKQAKLYKQFKTDKNGLIDYSTKASVNTMRLKDYVFYIPEERQFIDIHSLQYGSDGFEESEDDQDEDSQTRATILTDRAIYRPGQEVQFKAIVYNDNPRKGRTQEDMKVEISLLDANSQVVDSLRLATNAFGSVHGKLNIPTSTLNGQFMIRIGTKGEDFGQQYVRVEEYKRPTFKVTLDTNKETYSKKDTAVFKGNAAMLSGAPLIDAEVKYKVQVSSYQRRYRQFEIADTSTFTDEHGNFEFKIPLMDTALAELTNFTLSYTVEVVNQTGEMQSISAAYTYADKPWNLAIEVASPAIEGKWKEIKINSTNPNNQFLPMKGTVKIYKTTGPDKVISDKFIQYFNEVERLVLSYADYERYFPHYFEKSVLNKEVRQELVATYEFNTADTNVVRIDSQLFKKGIYRIVASSKPDADSIKAERTIFVVDEETKSHSDKTFFTVYTDKPVYNTGDKVTIHVESKKQDAKNVVLLSLSGDKMRSPIHLALKDGKASYSFTLDENALVVPLRWRALFIVDNQLSYQEVPVEVKRTEKTIVIKTASFRDKITPGMKEKWSFTLSSSNKKLETEILASMYDASLDQFASLYYPSTFRMAYAYYNNDYDHIQQGFDMLNYQTDEFPDQFAYPYYFNSLPTIQNYNFWQGEFLPFPSPAVYLSEGAIMGTTKGVEGRSYKSMSRSLNTENVVEEVVVSFDSNYAPVAPLGEFGPKKVEDLDQVKARTNLQETAFFYPTLYSDAEGNVSFEFDSPEALTQWKLLLFAHRKNLEAGTASFYTQTQKELMVRPNLPRYFREGDEMTIKAQVQNLSEKQQDGQAKIQLINPVDNSDVTKEFLQEDAMKSFVLAKKNNQIVEWRVKVPASYPTIQVKIVAASAEFSDGEIQELAVLPNKVLILESEKVLLKANEAKEFKLESAAKENLMAKVQVQSNPILEIISALDYLNHYPYECTEQSSSRWFGLKMVQYIGNHYPAIVDYFKEIKAKETKSRLEENASLNELKMQEMPWLRDIQGDEKKLQALAELFNSNIDAELKQLESKLAKAQLANGAFPWFEGGNSNTQISIRILEVFGKVLYLDKSLINAPVQDQMKRLTIYLDADSNIYKEKASAELALDYLYARHFWNGYFKLSKETSDKLNKKIASAPIITATGPAGLAAKAWIVNQLYGSGKEANELKNRIQQEAIFDKDKGTYWPSNEHYNSISLHTYLVEAFKSYDPSKLMDITQWLYYKKEANSWRSTWMTVDAIYALLYANNPKDFAMENTVNVMVDGKSAEMNNAVLGQVSKTFSVSELASNKTIQIANNNDRTIYGGVYHQYFLPVEQVKANTNELRVSKQYMVERNGKWVETKEVKLGERIKVKITVVNDKPLQYVHLKDSRPAGVEPVYRPSGYQWRGSFYFTLKDASTNYFFDYLPKGTREYEYEVKANNIGLFNSGLSTIECMYDPTVNARSANVKLKIVE</sequence>
<reference evidence="4" key="2">
    <citation type="journal article" date="2022" name="Sci. Total Environ.">
        <title>Prevalence, transmission, and molecular epidemiology of tet(X)-positive bacteria among humans, animals, and environmental niches in China: An epidemiological, and genomic-based study.</title>
        <authorList>
            <person name="Dong N."/>
            <person name="Zeng Y."/>
            <person name="Cai C."/>
            <person name="Sun C."/>
            <person name="Lu J."/>
            <person name="Liu C."/>
            <person name="Zhou H."/>
            <person name="Sun Q."/>
            <person name="Shu L."/>
            <person name="Wang H."/>
            <person name="Wang Y."/>
            <person name="Wang S."/>
            <person name="Wu C."/>
            <person name="Chan E.W."/>
            <person name="Chen G."/>
            <person name="Shen Z."/>
            <person name="Chen S."/>
            <person name="Zhang R."/>
        </authorList>
    </citation>
    <scope>NUCLEOTIDE SEQUENCE</scope>
    <source>
        <strain evidence="4">R1692</strain>
    </source>
</reference>
<dbReference type="Gene3D" id="1.50.10.20">
    <property type="match status" value="1"/>
</dbReference>